<feature type="coiled-coil region" evidence="1">
    <location>
        <begin position="311"/>
        <end position="345"/>
    </location>
</feature>
<dbReference type="EMBL" id="CP054038">
    <property type="protein sequence ID" value="QKJ21255.1"/>
    <property type="molecule type" value="Genomic_DNA"/>
</dbReference>
<dbReference type="Pfam" id="PF04230">
    <property type="entry name" value="PS_pyruv_trans"/>
    <property type="match status" value="1"/>
</dbReference>
<dbReference type="AlphaFoldDB" id="A0A7D4PPW3"/>
<proteinExistence type="predicted"/>
<dbReference type="InterPro" id="IPR007345">
    <property type="entry name" value="Polysacch_pyruvyl_Trfase"/>
</dbReference>
<organism evidence="3 4">
    <name type="scientific">Microbacterium hominis</name>
    <dbReference type="NCBI Taxonomy" id="162426"/>
    <lineage>
        <taxon>Bacteria</taxon>
        <taxon>Bacillati</taxon>
        <taxon>Actinomycetota</taxon>
        <taxon>Actinomycetes</taxon>
        <taxon>Micrococcales</taxon>
        <taxon>Microbacteriaceae</taxon>
        <taxon>Microbacterium</taxon>
    </lineage>
</organism>
<dbReference type="GO" id="GO:0016740">
    <property type="term" value="F:transferase activity"/>
    <property type="evidence" value="ECO:0007669"/>
    <property type="project" value="UniProtKB-KW"/>
</dbReference>
<sequence length="348" mass="37489">MHVQDVFVHPAGQDDNLGDSALRDGLLRALRGNGARLHVHLEGQTSDYLPGVPLRSDEAFYPERRAWLAASDMAAHPVYVVNAGEINPQPEMPFPHARRAGEMRRVTNRGGIVIAAGLGLKNPAIASRVVFDSALRDAAVMSWRDAESQAAAGFGGVAPDWAFALGSDPSIWATAEDRPLIAITLRFDRPWPTDDWIAELRGLAVRTDRRIVTVAQVARDAPRAVLLAERLGGEYLVAASTRHDDLDKHVRAVYARSLVVVSDRAHALIMGATEGAYPLGTAADPQKIQRLLDAAGVGALTGHHDGLASRASQLEAVLPDLQRAVRQARRDLRGLTERIHAAMDAAAG</sequence>
<keyword evidence="1" id="KW-0175">Coiled coil</keyword>
<accession>A0A7D4PPW3</accession>
<feature type="domain" description="Polysaccharide pyruvyl transferase" evidence="2">
    <location>
        <begin position="16"/>
        <end position="273"/>
    </location>
</feature>
<dbReference type="Proteomes" id="UP000502498">
    <property type="component" value="Chromosome"/>
</dbReference>
<evidence type="ECO:0000256" key="1">
    <source>
        <dbReference type="SAM" id="Coils"/>
    </source>
</evidence>
<protein>
    <submittedName>
        <fullName evidence="3">Polysaccharide pyruvyl transferase family protein</fullName>
    </submittedName>
</protein>
<evidence type="ECO:0000259" key="2">
    <source>
        <dbReference type="Pfam" id="PF04230"/>
    </source>
</evidence>
<evidence type="ECO:0000313" key="4">
    <source>
        <dbReference type="Proteomes" id="UP000502498"/>
    </source>
</evidence>
<gene>
    <name evidence="3" type="ORF">HQM25_13935</name>
</gene>
<reference evidence="3 4" key="1">
    <citation type="submission" date="2020-05" db="EMBL/GenBank/DDBJ databases">
        <title>Strain PA2F3 complete genome.</title>
        <authorList>
            <person name="Kim Y.-S."/>
            <person name="Kim S.-J."/>
            <person name="Jung H.-k."/>
            <person name="Kim S.-E."/>
            <person name="Kim K.-H."/>
        </authorList>
    </citation>
    <scope>NUCLEOTIDE SEQUENCE [LARGE SCALE GENOMIC DNA]</scope>
    <source>
        <strain evidence="3 4">PA2F3</strain>
    </source>
</reference>
<keyword evidence="3" id="KW-0808">Transferase</keyword>
<name>A0A7D4PPW3_9MICO</name>
<evidence type="ECO:0000313" key="3">
    <source>
        <dbReference type="EMBL" id="QKJ21255.1"/>
    </source>
</evidence>